<dbReference type="SMART" id="SM00267">
    <property type="entry name" value="GGDEF"/>
    <property type="match status" value="1"/>
</dbReference>
<dbReference type="STRING" id="1034943.BN59_02629"/>
<comment type="cofactor">
    <cofactor evidence="1">
        <name>Mg(2+)</name>
        <dbReference type="ChEBI" id="CHEBI:18420"/>
    </cofactor>
</comment>
<dbReference type="SMART" id="SM00052">
    <property type="entry name" value="EAL"/>
    <property type="match status" value="1"/>
</dbReference>
<evidence type="ECO:0000259" key="8">
    <source>
        <dbReference type="PROSITE" id="PS50887"/>
    </source>
</evidence>
<dbReference type="PROSITE" id="PS50887">
    <property type="entry name" value="GGDEF"/>
    <property type="match status" value="1"/>
</dbReference>
<dbReference type="EMBL" id="CCSB01000003">
    <property type="protein sequence ID" value="CDZ78319.1"/>
    <property type="molecule type" value="Genomic_DNA"/>
</dbReference>
<evidence type="ECO:0000259" key="6">
    <source>
        <dbReference type="PROSITE" id="PS50110"/>
    </source>
</evidence>
<dbReference type="InterPro" id="IPR011006">
    <property type="entry name" value="CheY-like_superfamily"/>
</dbReference>
<dbReference type="InterPro" id="IPR029787">
    <property type="entry name" value="Nucleotide_cyclase"/>
</dbReference>
<feature type="domain" description="EAL" evidence="7">
    <location>
        <begin position="361"/>
        <end position="613"/>
    </location>
</feature>
<evidence type="ECO:0000259" key="7">
    <source>
        <dbReference type="PROSITE" id="PS50883"/>
    </source>
</evidence>
<dbReference type="GO" id="GO:0071111">
    <property type="term" value="F:cyclic-guanylate-specific phosphodiesterase activity"/>
    <property type="evidence" value="ECO:0007669"/>
    <property type="project" value="UniProtKB-EC"/>
</dbReference>
<dbReference type="Gene3D" id="3.30.70.270">
    <property type="match status" value="1"/>
</dbReference>
<name>A0A078L2H8_9GAMM</name>
<evidence type="ECO:0000256" key="3">
    <source>
        <dbReference type="ARBA" id="ARBA00022636"/>
    </source>
</evidence>
<dbReference type="CDD" id="cd01948">
    <property type="entry name" value="EAL"/>
    <property type="match status" value="1"/>
</dbReference>
<feature type="domain" description="GGDEF" evidence="8">
    <location>
        <begin position="219"/>
        <end position="352"/>
    </location>
</feature>
<keyword evidence="3" id="KW-0973">c-di-GMP</keyword>
<dbReference type="Pfam" id="PF00990">
    <property type="entry name" value="GGDEF"/>
    <property type="match status" value="1"/>
</dbReference>
<protein>
    <recommendedName>
        <fullName evidence="2">cyclic-guanylate-specific phosphodiesterase</fullName>
        <ecNumber evidence="2">3.1.4.52</ecNumber>
    </recommendedName>
</protein>
<dbReference type="SUPFAM" id="SSF52172">
    <property type="entry name" value="CheY-like"/>
    <property type="match status" value="1"/>
</dbReference>
<dbReference type="FunFam" id="3.20.20.450:FF:000001">
    <property type="entry name" value="Cyclic di-GMP phosphodiesterase yahA"/>
    <property type="match status" value="1"/>
</dbReference>
<dbReference type="Pfam" id="PF00563">
    <property type="entry name" value="EAL"/>
    <property type="match status" value="1"/>
</dbReference>
<dbReference type="Gene3D" id="3.20.20.450">
    <property type="entry name" value="EAL domain"/>
    <property type="match status" value="1"/>
</dbReference>
<dbReference type="CDD" id="cd01949">
    <property type="entry name" value="GGDEF"/>
    <property type="match status" value="1"/>
</dbReference>
<dbReference type="NCBIfam" id="TIGR00254">
    <property type="entry name" value="GGDEF"/>
    <property type="match status" value="1"/>
</dbReference>
<dbReference type="eggNOG" id="COG5001">
    <property type="taxonomic scope" value="Bacteria"/>
</dbReference>
<evidence type="ECO:0000313" key="9">
    <source>
        <dbReference type="EMBL" id="CDZ78319.1"/>
    </source>
</evidence>
<sequence>MDEKNYDFRIIIIDDNVEIHRDFIKILTKPPPNELIELEQKLFNTPVIYVEDLILPRFKIDTVTQGKEGIELISKAMTEKEPYSLAFVDIRMPPGWDGIETIKKIWKIDPDIHVVICTAYSDYSWEETIKELGHNDNFLLLKKPFDHIAVRQLAYALTRKWKLMRESRIYTKSLEQAVEKRTEELKYQATHDTLTGLSNRALLYDRMQHAIASCIRHRFSFAVLFFDLDRFKLVNDSLGHATGDLLLSIMAQRLSSSVRSIDTLARIGGDEFVLIITELSDPEYVHIVANKLLNVIKEPLDISGHELNISTSMGVAVYPQDGRDAEELLKNADSAMYHAKKLGGDQFQFYSNEMNSKALEQLVLESELYQALARNELTLWYQPQFHTADCKLEAVEALIRWNHPKKGMLLPLDFIPLAEESGLIIPIGEWVLREACQQNKSWQDKGLPHIRMAVNVTSQQLMQPGFVETVKNILIETKLDAKYLELELSETAIVNETISHKVNELKVLGIEIALDDFGTGYSSLHHLRNLSLDRLKIDQSFIYNIQYNRNDEVIIHAIIAMARSLNLDVLAEGVETQKQLEFLKEHDCNQMQGFYFSKPVPSQEIAKLLANPLIVTRIVKQEQKEKS</sequence>
<dbReference type="InterPro" id="IPR001633">
    <property type="entry name" value="EAL_dom"/>
</dbReference>
<dbReference type="EC" id="3.1.4.52" evidence="2"/>
<accession>A0A078L2H8</accession>
<dbReference type="SUPFAM" id="SSF55073">
    <property type="entry name" value="Nucleotide cyclase"/>
    <property type="match status" value="1"/>
</dbReference>
<dbReference type="Gene3D" id="3.40.50.2300">
    <property type="match status" value="1"/>
</dbReference>
<dbReference type="InterPro" id="IPR043128">
    <property type="entry name" value="Rev_trsase/Diguanyl_cyclase"/>
</dbReference>
<evidence type="ECO:0000256" key="1">
    <source>
        <dbReference type="ARBA" id="ARBA00001946"/>
    </source>
</evidence>
<proteinExistence type="predicted"/>
<gene>
    <name evidence="9" type="primary">gmr_2</name>
    <name evidence="9" type="ORF">BN59_02629</name>
</gene>
<feature type="domain" description="Response regulatory" evidence="6">
    <location>
        <begin position="9"/>
        <end position="158"/>
    </location>
</feature>
<dbReference type="PANTHER" id="PTHR44757:SF2">
    <property type="entry name" value="BIOFILM ARCHITECTURE MAINTENANCE PROTEIN MBAA"/>
    <property type="match status" value="1"/>
</dbReference>
<dbReference type="InterPro" id="IPR000160">
    <property type="entry name" value="GGDEF_dom"/>
</dbReference>
<dbReference type="PROSITE" id="PS50110">
    <property type="entry name" value="RESPONSE_REGULATORY"/>
    <property type="match status" value="1"/>
</dbReference>
<evidence type="ECO:0000256" key="2">
    <source>
        <dbReference type="ARBA" id="ARBA00012282"/>
    </source>
</evidence>
<keyword evidence="5" id="KW-0597">Phosphoprotein</keyword>
<dbReference type="GO" id="GO:0000160">
    <property type="term" value="P:phosphorelay signal transduction system"/>
    <property type="evidence" value="ECO:0007669"/>
    <property type="project" value="InterPro"/>
</dbReference>
<dbReference type="InterPro" id="IPR052155">
    <property type="entry name" value="Biofilm_reg_signaling"/>
</dbReference>
<evidence type="ECO:0000313" key="10">
    <source>
        <dbReference type="Proteomes" id="UP000044071"/>
    </source>
</evidence>
<dbReference type="SUPFAM" id="SSF141868">
    <property type="entry name" value="EAL domain-like"/>
    <property type="match status" value="1"/>
</dbReference>
<dbReference type="PROSITE" id="PS50883">
    <property type="entry name" value="EAL"/>
    <property type="match status" value="1"/>
</dbReference>
<dbReference type="Pfam" id="PF00072">
    <property type="entry name" value="Response_reg"/>
    <property type="match status" value="1"/>
</dbReference>
<dbReference type="Proteomes" id="UP000044071">
    <property type="component" value="Unassembled WGS sequence"/>
</dbReference>
<reference evidence="9 10" key="1">
    <citation type="submission" date="2014-06" db="EMBL/GenBank/DDBJ databases">
        <authorList>
            <person name="Urmite Genomes Urmite Genomes"/>
        </authorList>
    </citation>
    <scope>NUCLEOTIDE SEQUENCE [LARGE SCALE GENOMIC DNA]</scope>
</reference>
<dbReference type="InterPro" id="IPR001789">
    <property type="entry name" value="Sig_transdc_resp-reg_receiver"/>
</dbReference>
<feature type="modified residue" description="4-aspartylphosphate" evidence="5">
    <location>
        <position position="89"/>
    </location>
</feature>
<dbReference type="GO" id="GO:0071732">
    <property type="term" value="P:cellular response to nitric oxide"/>
    <property type="evidence" value="ECO:0007669"/>
    <property type="project" value="UniProtKB-ARBA"/>
</dbReference>
<dbReference type="PANTHER" id="PTHR44757">
    <property type="entry name" value="DIGUANYLATE CYCLASE DGCP"/>
    <property type="match status" value="1"/>
</dbReference>
<dbReference type="RefSeq" id="WP_043874835.1">
    <property type="nucleotide sequence ID" value="NZ_CCVW01000003.1"/>
</dbReference>
<evidence type="ECO:0000256" key="4">
    <source>
        <dbReference type="ARBA" id="ARBA00051114"/>
    </source>
</evidence>
<keyword evidence="10" id="KW-1185">Reference proteome</keyword>
<evidence type="ECO:0000256" key="5">
    <source>
        <dbReference type="PROSITE-ProRule" id="PRU00169"/>
    </source>
</evidence>
<dbReference type="AlphaFoldDB" id="A0A078L2H8"/>
<dbReference type="OrthoDB" id="9804951at2"/>
<comment type="catalytic activity">
    <reaction evidence="4">
        <text>3',3'-c-di-GMP + H2O = 5'-phosphoguanylyl(3'-&gt;5')guanosine + H(+)</text>
        <dbReference type="Rhea" id="RHEA:24902"/>
        <dbReference type="ChEBI" id="CHEBI:15377"/>
        <dbReference type="ChEBI" id="CHEBI:15378"/>
        <dbReference type="ChEBI" id="CHEBI:58754"/>
        <dbReference type="ChEBI" id="CHEBI:58805"/>
        <dbReference type="EC" id="3.1.4.52"/>
    </reaction>
    <physiologicalReaction direction="left-to-right" evidence="4">
        <dbReference type="Rhea" id="RHEA:24903"/>
    </physiologicalReaction>
</comment>
<organism evidence="9 10">
    <name type="scientific">Legionella massiliensis</name>
    <dbReference type="NCBI Taxonomy" id="1034943"/>
    <lineage>
        <taxon>Bacteria</taxon>
        <taxon>Pseudomonadati</taxon>
        <taxon>Pseudomonadota</taxon>
        <taxon>Gammaproteobacteria</taxon>
        <taxon>Legionellales</taxon>
        <taxon>Legionellaceae</taxon>
        <taxon>Legionella</taxon>
    </lineage>
</organism>
<dbReference type="InterPro" id="IPR035919">
    <property type="entry name" value="EAL_sf"/>
</dbReference>
<dbReference type="FunFam" id="3.30.70.270:FF:000001">
    <property type="entry name" value="Diguanylate cyclase domain protein"/>
    <property type="match status" value="1"/>
</dbReference>